<keyword evidence="2" id="KW-0812">Transmembrane</keyword>
<feature type="transmembrane region" description="Helical" evidence="2">
    <location>
        <begin position="106"/>
        <end position="126"/>
    </location>
</feature>
<evidence type="ECO:0000313" key="4">
    <source>
        <dbReference type="Proteomes" id="UP000031971"/>
    </source>
</evidence>
<dbReference type="STRING" id="272627.CCC_00332"/>
<dbReference type="Gene3D" id="1.20.1250.20">
    <property type="entry name" value="MFS general substrate transporter like domains"/>
    <property type="match status" value="2"/>
</dbReference>
<protein>
    <submittedName>
        <fullName evidence="3">Sugar transporter</fullName>
    </submittedName>
</protein>
<dbReference type="SUPFAM" id="SSF103473">
    <property type="entry name" value="MFS general substrate transporter"/>
    <property type="match status" value="1"/>
</dbReference>
<dbReference type="InterPro" id="IPR036259">
    <property type="entry name" value="MFS_trans_sf"/>
</dbReference>
<feature type="transmembrane region" description="Helical" evidence="2">
    <location>
        <begin position="146"/>
        <end position="164"/>
    </location>
</feature>
<dbReference type="RefSeq" id="WP_041041889.1">
    <property type="nucleotide sequence ID" value="NZ_JXSL01000030.1"/>
</dbReference>
<feature type="transmembrane region" description="Helical" evidence="2">
    <location>
        <begin position="256"/>
        <end position="276"/>
    </location>
</feature>
<keyword evidence="2" id="KW-0472">Membrane</keyword>
<keyword evidence="4" id="KW-1185">Reference proteome</keyword>
<proteinExistence type="inferred from homology"/>
<feature type="transmembrane region" description="Helical" evidence="2">
    <location>
        <begin position="221"/>
        <end position="244"/>
    </location>
</feature>
<feature type="transmembrane region" description="Helical" evidence="2">
    <location>
        <begin position="394"/>
        <end position="416"/>
    </location>
</feature>
<keyword evidence="2" id="KW-1133">Transmembrane helix</keyword>
<sequence length="434" mass="45004">MPRLSRLRLTAYALPALALAALGIPVHVHMPTFYAETVGLGLAATGGALLASRLVDLMVDPIIGLACDGGHGRRRRGWMLAGLPLLLVAGWRLFMPPADAGAGHLVLWSAAFYLGLTLMLVPYQAWGAELSSDYAERTRIASWREGFSLVGVLLAVAGPAALSLPQSQTLAAFFPPAAAILMIGVAAAVFLVPESPPAPVTARGPVASLSPLIRNRPFRRLVLAQALNATANALPATLFLIYVGDGLGRPDLAGPLLLAYFFAAIAGIPLWLAVAARMGKHPAWRLSLLLTALAFVPAVFLGSGQWPVFAGVCLLTGLGLAADLALPAAILADVVDEHSAQGGGGRAGLYVALWSLTGKLALTVAVGCAFPLLALVGFTPASLNSPASLLTLGMLYAGAPVVLKLAAVAAMGRFPLDQARQQDLQRRIAILSEA</sequence>
<dbReference type="GO" id="GO:0008643">
    <property type="term" value="P:carbohydrate transport"/>
    <property type="evidence" value="ECO:0007669"/>
    <property type="project" value="InterPro"/>
</dbReference>
<feature type="transmembrane region" description="Helical" evidence="2">
    <location>
        <begin position="308"/>
        <end position="335"/>
    </location>
</feature>
<accession>A0A0C2UWS5</accession>
<comment type="caution">
    <text evidence="3">The sequence shown here is derived from an EMBL/GenBank/DDBJ whole genome shotgun (WGS) entry which is preliminary data.</text>
</comment>
<dbReference type="InterPro" id="IPR039672">
    <property type="entry name" value="MFS_2"/>
</dbReference>
<dbReference type="PANTHER" id="PTHR11328:SF24">
    <property type="entry name" value="MAJOR FACILITATOR SUPERFAMILY (MFS) PROFILE DOMAIN-CONTAINING PROTEIN"/>
    <property type="match status" value="1"/>
</dbReference>
<keyword evidence="3" id="KW-0762">Sugar transport</keyword>
<gene>
    <name evidence="3" type="ORF">CCC_00332</name>
</gene>
<evidence type="ECO:0000256" key="2">
    <source>
        <dbReference type="SAM" id="Phobius"/>
    </source>
</evidence>
<comment type="similarity">
    <text evidence="1">Belongs to the sodium:galactoside symporter (TC 2.A.2) family.</text>
</comment>
<dbReference type="PANTHER" id="PTHR11328">
    <property type="entry name" value="MAJOR FACILITATOR SUPERFAMILY DOMAIN-CONTAINING PROTEIN"/>
    <property type="match status" value="1"/>
</dbReference>
<evidence type="ECO:0000256" key="1">
    <source>
        <dbReference type="ARBA" id="ARBA00009617"/>
    </source>
</evidence>
<feature type="transmembrane region" description="Helical" evidence="2">
    <location>
        <begin position="76"/>
        <end position="94"/>
    </location>
</feature>
<dbReference type="Pfam" id="PF13347">
    <property type="entry name" value="MFS_2"/>
    <property type="match status" value="1"/>
</dbReference>
<dbReference type="Proteomes" id="UP000031971">
    <property type="component" value="Unassembled WGS sequence"/>
</dbReference>
<feature type="transmembrane region" description="Helical" evidence="2">
    <location>
        <begin position="170"/>
        <end position="193"/>
    </location>
</feature>
<feature type="transmembrane region" description="Helical" evidence="2">
    <location>
        <begin position="283"/>
        <end position="302"/>
    </location>
</feature>
<keyword evidence="3" id="KW-0813">Transport</keyword>
<dbReference type="AlphaFoldDB" id="A0A0C2UWS5"/>
<feature type="transmembrane region" description="Helical" evidence="2">
    <location>
        <begin position="347"/>
        <end position="374"/>
    </location>
</feature>
<dbReference type="GO" id="GO:0015293">
    <property type="term" value="F:symporter activity"/>
    <property type="evidence" value="ECO:0007669"/>
    <property type="project" value="InterPro"/>
</dbReference>
<name>A0A0C2UWS5_PARME</name>
<organism evidence="3 4">
    <name type="scientific">Paramagnetospirillum magnetotacticum MS-1</name>
    <dbReference type="NCBI Taxonomy" id="272627"/>
    <lineage>
        <taxon>Bacteria</taxon>
        <taxon>Pseudomonadati</taxon>
        <taxon>Pseudomonadota</taxon>
        <taxon>Alphaproteobacteria</taxon>
        <taxon>Rhodospirillales</taxon>
        <taxon>Magnetospirillaceae</taxon>
        <taxon>Paramagnetospirillum</taxon>
    </lineage>
</organism>
<feature type="transmembrane region" description="Helical" evidence="2">
    <location>
        <begin position="33"/>
        <end position="55"/>
    </location>
</feature>
<dbReference type="OrthoDB" id="181905at2"/>
<dbReference type="EMBL" id="JXSL01000030">
    <property type="protein sequence ID" value="KIL97271.1"/>
    <property type="molecule type" value="Genomic_DNA"/>
</dbReference>
<evidence type="ECO:0000313" key="3">
    <source>
        <dbReference type="EMBL" id="KIL97271.1"/>
    </source>
</evidence>
<dbReference type="GO" id="GO:0005886">
    <property type="term" value="C:plasma membrane"/>
    <property type="evidence" value="ECO:0007669"/>
    <property type="project" value="TreeGrafter"/>
</dbReference>
<reference evidence="3 4" key="1">
    <citation type="submission" date="2015-01" db="EMBL/GenBank/DDBJ databases">
        <title>Genome Sequence of Magnetospirillum magnetotacticum Strain MS-1.</title>
        <authorList>
            <person name="Marinov G.K."/>
            <person name="Smalley M.D."/>
            <person name="DeSalvo G."/>
        </authorList>
    </citation>
    <scope>NUCLEOTIDE SEQUENCE [LARGE SCALE GENOMIC DNA]</scope>
    <source>
        <strain evidence="3 4">MS-1</strain>
    </source>
</reference>